<dbReference type="InterPro" id="IPR053158">
    <property type="entry name" value="CapK_Type1_Caps_Biosynth"/>
</dbReference>
<dbReference type="AlphaFoldDB" id="A0A0J6WNX7"/>
<organism evidence="2 3">
    <name type="scientific">Mycolicibacterium chubuense</name>
    <name type="common">Mycobacterium chubuense</name>
    <dbReference type="NCBI Taxonomy" id="1800"/>
    <lineage>
        <taxon>Bacteria</taxon>
        <taxon>Bacillati</taxon>
        <taxon>Actinomycetota</taxon>
        <taxon>Actinomycetes</taxon>
        <taxon>Mycobacteriales</taxon>
        <taxon>Mycobacteriaceae</taxon>
        <taxon>Mycolicibacterium</taxon>
    </lineage>
</organism>
<keyword evidence="3" id="KW-1185">Reference proteome</keyword>
<dbReference type="Gene3D" id="3.40.50.12780">
    <property type="entry name" value="N-terminal domain of ligase-like"/>
    <property type="match status" value="1"/>
</dbReference>
<evidence type="ECO:0000256" key="1">
    <source>
        <dbReference type="SAM" id="MobiDB-lite"/>
    </source>
</evidence>
<evidence type="ECO:0000313" key="3">
    <source>
        <dbReference type="Proteomes" id="UP000036176"/>
    </source>
</evidence>
<dbReference type="GO" id="GO:0047475">
    <property type="term" value="F:phenylacetate-CoA ligase activity"/>
    <property type="evidence" value="ECO:0007669"/>
    <property type="project" value="UniProtKB-EC"/>
</dbReference>
<dbReference type="Proteomes" id="UP000036176">
    <property type="component" value="Unassembled WGS sequence"/>
</dbReference>
<keyword evidence="2" id="KW-0436">Ligase</keyword>
<protein>
    <submittedName>
        <fullName evidence="2">Phenylacetate-coenzyme A ligase</fullName>
        <ecNumber evidence="2">6.2.1.30</ecNumber>
    </submittedName>
</protein>
<dbReference type="InterPro" id="IPR042099">
    <property type="entry name" value="ANL_N_sf"/>
</dbReference>
<sequence length="465" mass="51394">MKTVTYPAALWDTFRAAREGQAAVAARRQRRLDDIAGYARTHSRYYGRLYHDVPERISEIGQLPVTTKADLMAHFDDWVTDMSVTRTEVEAFLADPRSIGRDFLGRYVVCTTSGATGIPAILLHDMSALTVYNVLGYVRSLPAVRLSPRQLWALVRGRFHLAAVMVSGGHYLGNVMMARRLRTMRFRRRTQRLFSALAPIDELVRDLNAFAPVMVAGYPSALETLALERQAGSLTIHPVMVTAAGETLSAAQRRLIGTAFGCPVSNYYGSSEAVGLTFECSLQRLHVNSDWYIVEPVDDHNQPVPAGRLSDGVLVTNLANRIQPVIRYQLGDRVALMSDPCPCGSLFPVIDVVGRTDDVLVFRAPSGGEVRVLPLAIATVAEETPGLARCQLIQRTPSTLTVRMRAIDPDHETAVWGSLSRRLTEYLSALGATTVTVERSDEPPTLHPRSGKFRQVFSEIQDHQP</sequence>
<dbReference type="PATRIC" id="fig|1800.3.peg.736"/>
<dbReference type="SUPFAM" id="SSF56801">
    <property type="entry name" value="Acetyl-CoA synthetase-like"/>
    <property type="match status" value="1"/>
</dbReference>
<gene>
    <name evidence="2" type="ORF">MCHUDSM44219_00730</name>
</gene>
<dbReference type="PANTHER" id="PTHR36932">
    <property type="entry name" value="CAPSULAR POLYSACCHARIDE BIOSYNTHESIS PROTEIN"/>
    <property type="match status" value="1"/>
</dbReference>
<dbReference type="OrthoDB" id="580775at2"/>
<name>A0A0J6WNX7_MYCCU</name>
<accession>A0A0J6WNX7</accession>
<reference evidence="2 3" key="1">
    <citation type="journal article" date="2015" name="Genome Biol. Evol.">
        <title>Characterization of Three Mycobacterium spp. with Potential Use in Bioremediation by Genome Sequencing and Comparative Genomics.</title>
        <authorList>
            <person name="Das S."/>
            <person name="Pettersson B.M."/>
            <person name="Behra P.R."/>
            <person name="Ramesh M."/>
            <person name="Dasgupta S."/>
            <person name="Bhattacharya A."/>
            <person name="Kirsebom L.A."/>
        </authorList>
    </citation>
    <scope>NUCLEOTIDE SEQUENCE [LARGE SCALE GENOMIC DNA]</scope>
    <source>
        <strain evidence="2 3">DSM 44219</strain>
    </source>
</reference>
<dbReference type="EMBL" id="JYNX01000017">
    <property type="protein sequence ID" value="KMO84279.1"/>
    <property type="molecule type" value="Genomic_DNA"/>
</dbReference>
<dbReference type="RefSeq" id="WP_048416857.1">
    <property type="nucleotide sequence ID" value="NZ_JYNX01000017.1"/>
</dbReference>
<proteinExistence type="predicted"/>
<dbReference type="EC" id="6.2.1.30" evidence="2"/>
<evidence type="ECO:0000313" key="2">
    <source>
        <dbReference type="EMBL" id="KMO84279.1"/>
    </source>
</evidence>
<dbReference type="PANTHER" id="PTHR36932:SF1">
    <property type="entry name" value="CAPSULAR POLYSACCHARIDE BIOSYNTHESIS PROTEIN"/>
    <property type="match status" value="1"/>
</dbReference>
<comment type="caution">
    <text evidence="2">The sequence shown here is derived from an EMBL/GenBank/DDBJ whole genome shotgun (WGS) entry which is preliminary data.</text>
</comment>
<feature type="region of interest" description="Disordered" evidence="1">
    <location>
        <begin position="437"/>
        <end position="465"/>
    </location>
</feature>